<sequence>MNDKTDRSDPRTPPARKLRREATPAERRLWTQLRQLEIKNVHFRRQAPIGPYFADFACHRTRIVVELDGEQHGFDAEALRDEKRTRFLETIGYRVLRFWNHEILRNLESVVDTICAALYQTQEPPPLAPPRRKRGEGNEAQADPT</sequence>
<reference evidence="3 4" key="2">
    <citation type="journal article" date="2021" name="AMB Express">
        <title>Isolation and characterisation of Methylocystis spp. for poly-3-hydroxybutyrate production using waste methane feedstocks.</title>
        <authorList>
            <person name="Rumah B.L."/>
            <person name="Stead C.E."/>
            <person name="Claxton Stevens B.H."/>
            <person name="Minton N.P."/>
            <person name="Grosse-Honebrink A."/>
            <person name="Zhang Y."/>
        </authorList>
    </citation>
    <scope>NUCLEOTIDE SEQUENCE [LARGE SCALE GENOMIC DNA]</scope>
    <source>
        <strain evidence="3 4">BRCS1</strain>
    </source>
</reference>
<dbReference type="GO" id="GO:0004519">
    <property type="term" value="F:endonuclease activity"/>
    <property type="evidence" value="ECO:0007669"/>
    <property type="project" value="UniProtKB-KW"/>
</dbReference>
<gene>
    <name evidence="3" type="ORF">F7D13_03085</name>
</gene>
<accession>A0ABX6EE21</accession>
<name>A0ABX6EE21_9HYPH</name>
<proteinExistence type="predicted"/>
<dbReference type="Gene3D" id="3.40.960.10">
    <property type="entry name" value="VSR Endonuclease"/>
    <property type="match status" value="1"/>
</dbReference>
<feature type="region of interest" description="Disordered" evidence="1">
    <location>
        <begin position="122"/>
        <end position="145"/>
    </location>
</feature>
<dbReference type="Pfam" id="PF04480">
    <property type="entry name" value="DUF559"/>
    <property type="match status" value="1"/>
</dbReference>
<keyword evidence="3" id="KW-0378">Hydrolase</keyword>
<dbReference type="InterPro" id="IPR007569">
    <property type="entry name" value="DUF559"/>
</dbReference>
<feature type="compositionally biased region" description="Basic and acidic residues" evidence="1">
    <location>
        <begin position="1"/>
        <end position="10"/>
    </location>
</feature>
<evidence type="ECO:0000256" key="1">
    <source>
        <dbReference type="SAM" id="MobiDB-lite"/>
    </source>
</evidence>
<keyword evidence="4" id="KW-1185">Reference proteome</keyword>
<evidence type="ECO:0000313" key="3">
    <source>
        <dbReference type="EMBL" id="QGM93083.1"/>
    </source>
</evidence>
<evidence type="ECO:0000313" key="4">
    <source>
        <dbReference type="Proteomes" id="UP000424673"/>
    </source>
</evidence>
<dbReference type="EMBL" id="CP044328">
    <property type="protein sequence ID" value="QGM93083.1"/>
    <property type="molecule type" value="Genomic_DNA"/>
</dbReference>
<feature type="region of interest" description="Disordered" evidence="1">
    <location>
        <begin position="1"/>
        <end position="22"/>
    </location>
</feature>
<keyword evidence="3" id="KW-0540">Nuclease</keyword>
<evidence type="ECO:0000259" key="2">
    <source>
        <dbReference type="Pfam" id="PF04480"/>
    </source>
</evidence>
<feature type="domain" description="DUF559" evidence="2">
    <location>
        <begin position="14"/>
        <end position="118"/>
    </location>
</feature>
<dbReference type="InterPro" id="IPR011335">
    <property type="entry name" value="Restrct_endonuc-II-like"/>
</dbReference>
<dbReference type="PANTHER" id="PTHR38590">
    <property type="entry name" value="BLL0828 PROTEIN"/>
    <property type="match status" value="1"/>
</dbReference>
<keyword evidence="3" id="KW-0255">Endonuclease</keyword>
<protein>
    <submittedName>
        <fullName evidence="3">Endonuclease domain-containing protein</fullName>
    </submittedName>
</protein>
<reference evidence="4" key="1">
    <citation type="submission" date="2019-09" db="EMBL/GenBank/DDBJ databases">
        <title>Isolation and complete genome sequencing of Methylocystis species.</title>
        <authorList>
            <person name="Rumah B.L."/>
            <person name="Stead C.E."/>
            <person name="Stevens B.C."/>
            <person name="Minton N.P."/>
            <person name="Grosse-Honebrink A."/>
            <person name="Zhang Y."/>
        </authorList>
    </citation>
    <scope>NUCLEOTIDE SEQUENCE [LARGE SCALE GENOMIC DNA]</scope>
    <source>
        <strain evidence="4">BRCS1</strain>
    </source>
</reference>
<dbReference type="RefSeq" id="WP_154450971.1">
    <property type="nucleotide sequence ID" value="NZ_CP044328.1"/>
</dbReference>
<dbReference type="InterPro" id="IPR047216">
    <property type="entry name" value="Endonuclease_DUF559_bact"/>
</dbReference>
<dbReference type="PANTHER" id="PTHR38590:SF1">
    <property type="entry name" value="BLL0828 PROTEIN"/>
    <property type="match status" value="1"/>
</dbReference>
<dbReference type="SUPFAM" id="SSF52980">
    <property type="entry name" value="Restriction endonuclease-like"/>
    <property type="match status" value="1"/>
</dbReference>
<dbReference type="Proteomes" id="UP000424673">
    <property type="component" value="Chromosome"/>
</dbReference>
<organism evidence="3 4">
    <name type="scientific">Methylocystis rosea</name>
    <dbReference type="NCBI Taxonomy" id="173366"/>
    <lineage>
        <taxon>Bacteria</taxon>
        <taxon>Pseudomonadati</taxon>
        <taxon>Pseudomonadota</taxon>
        <taxon>Alphaproteobacteria</taxon>
        <taxon>Hyphomicrobiales</taxon>
        <taxon>Methylocystaceae</taxon>
        <taxon>Methylocystis</taxon>
    </lineage>
</organism>
<dbReference type="CDD" id="cd01038">
    <property type="entry name" value="Endonuclease_DUF559"/>
    <property type="match status" value="1"/>
</dbReference>